<proteinExistence type="predicted"/>
<comment type="caution">
    <text evidence="2">The sequence shown here is derived from an EMBL/GenBank/DDBJ whole genome shotgun (WGS) entry which is preliminary data.</text>
</comment>
<reference evidence="2 3" key="1">
    <citation type="journal article" date="2017" name="BMC Genomics">
        <title>Genome sequencing of 39 Akkermansia muciniphila isolates reveals its population structure, genomic and functional diverisity, and global distribution in mammalian gut microbiotas.</title>
        <authorList>
            <person name="Guo X."/>
            <person name="Li S."/>
            <person name="Zhang J."/>
            <person name="Wu F."/>
            <person name="Li X."/>
            <person name="Wu D."/>
            <person name="Zhang M."/>
            <person name="Ou Z."/>
            <person name="Jie Z."/>
            <person name="Yan Q."/>
            <person name="Li P."/>
            <person name="Yi J."/>
            <person name="Peng Y."/>
        </authorList>
    </citation>
    <scope>NUCLEOTIDE SEQUENCE [LARGE SCALE GENOMIC DNA]</scope>
    <source>
        <strain evidence="2 3">GP24</strain>
    </source>
</reference>
<keyword evidence="1" id="KW-0732">Signal</keyword>
<dbReference type="RefSeq" id="WP_102711325.1">
    <property type="nucleotide sequence ID" value="NZ_PJKA01000001.1"/>
</dbReference>
<protein>
    <submittedName>
        <fullName evidence="2">Uncharacterized protein</fullName>
    </submittedName>
</protein>
<gene>
    <name evidence="2" type="ORF">CXU22_00110</name>
</gene>
<dbReference type="OrthoDB" id="199587at2"/>
<evidence type="ECO:0000313" key="2">
    <source>
        <dbReference type="EMBL" id="PNC20856.1"/>
    </source>
</evidence>
<feature type="signal peptide" evidence="1">
    <location>
        <begin position="1"/>
        <end position="23"/>
    </location>
</feature>
<feature type="chain" id="PRO_5014731115" evidence="1">
    <location>
        <begin position="24"/>
        <end position="202"/>
    </location>
</feature>
<accession>A0A2N8HH96</accession>
<organism evidence="2 3">
    <name type="scientific">Akkermansia muciniphila</name>
    <dbReference type="NCBI Taxonomy" id="239935"/>
    <lineage>
        <taxon>Bacteria</taxon>
        <taxon>Pseudomonadati</taxon>
        <taxon>Verrucomicrobiota</taxon>
        <taxon>Verrucomicrobiia</taxon>
        <taxon>Verrucomicrobiales</taxon>
        <taxon>Akkermansiaceae</taxon>
        <taxon>Akkermansia</taxon>
    </lineage>
</organism>
<evidence type="ECO:0000256" key="1">
    <source>
        <dbReference type="SAM" id="SignalP"/>
    </source>
</evidence>
<dbReference type="Proteomes" id="UP000236000">
    <property type="component" value="Unassembled WGS sequence"/>
</dbReference>
<dbReference type="EMBL" id="PJKA01000001">
    <property type="protein sequence ID" value="PNC20856.1"/>
    <property type="molecule type" value="Genomic_DNA"/>
</dbReference>
<dbReference type="AlphaFoldDB" id="A0A2N8HH96"/>
<name>A0A2N8HH96_9BACT</name>
<sequence>MKRFLLLPAAFLLPCACISVNTAAQTLNAGTVYRNWELDNRAYMKNGFVYIKAVQCDQRKETPVIGLPMAQSDFISQMEDIPGTEKTVFLQLNKKDLPDPMEYKDLLSMVLEENFTVPPRFSLYGAHQITLPHLNFSRKENASPTVAAVKIISAPSTGRRILAGAQSCLIDAPGTVIANILIIPAAIVAAPCKGLYYLCSGE</sequence>
<evidence type="ECO:0000313" key="3">
    <source>
        <dbReference type="Proteomes" id="UP000236000"/>
    </source>
</evidence>